<gene>
    <name evidence="1" type="ORF">DSO57_1029568</name>
</gene>
<evidence type="ECO:0000313" key="1">
    <source>
        <dbReference type="EMBL" id="KAJ9087791.1"/>
    </source>
</evidence>
<evidence type="ECO:0000313" key="2">
    <source>
        <dbReference type="Proteomes" id="UP001165960"/>
    </source>
</evidence>
<organism evidence="1 2">
    <name type="scientific">Entomophthora muscae</name>
    <dbReference type="NCBI Taxonomy" id="34485"/>
    <lineage>
        <taxon>Eukaryota</taxon>
        <taxon>Fungi</taxon>
        <taxon>Fungi incertae sedis</taxon>
        <taxon>Zoopagomycota</taxon>
        <taxon>Entomophthoromycotina</taxon>
        <taxon>Entomophthoromycetes</taxon>
        <taxon>Entomophthorales</taxon>
        <taxon>Entomophthoraceae</taxon>
        <taxon>Entomophthora</taxon>
    </lineage>
</organism>
<keyword evidence="2" id="KW-1185">Reference proteome</keyword>
<comment type="caution">
    <text evidence="1">The sequence shown here is derived from an EMBL/GenBank/DDBJ whole genome shotgun (WGS) entry which is preliminary data.</text>
</comment>
<sequence length="187" mass="20646">MNHLIFTAVLTACLGIGGYQQSSEYFGPSAEGLGHDPFYNPGQLNSSNTGPWPPLVSPHLTLSIAMYTSTYYILTYFAGSFGRFNIHTKVFRWLMTVYPIITALMGFQFANLLPYILQVVPTISGYYSYILYNLILSQIITGRWGPAVSTLLLPPPNVNPMPANLGAVPPVFETENCVASQCPEFYS</sequence>
<dbReference type="EMBL" id="QTSX02000196">
    <property type="protein sequence ID" value="KAJ9087791.1"/>
    <property type="molecule type" value="Genomic_DNA"/>
</dbReference>
<reference evidence="1" key="1">
    <citation type="submission" date="2022-04" db="EMBL/GenBank/DDBJ databases">
        <title>Genome of the entomopathogenic fungus Entomophthora muscae.</title>
        <authorList>
            <person name="Elya C."/>
            <person name="Lovett B.R."/>
            <person name="Lee E."/>
            <person name="Macias A.M."/>
            <person name="Hajek A.E."/>
            <person name="De Bivort B.L."/>
            <person name="Kasson M.T."/>
            <person name="De Fine Licht H.H."/>
            <person name="Stajich J.E."/>
        </authorList>
    </citation>
    <scope>NUCLEOTIDE SEQUENCE</scope>
    <source>
        <strain evidence="1">Berkeley</strain>
    </source>
</reference>
<accession>A0ACC2UMT2</accession>
<name>A0ACC2UMT2_9FUNG</name>
<proteinExistence type="predicted"/>
<dbReference type="Proteomes" id="UP001165960">
    <property type="component" value="Unassembled WGS sequence"/>
</dbReference>
<protein>
    <submittedName>
        <fullName evidence="1">Uncharacterized protein</fullName>
    </submittedName>
</protein>